<evidence type="ECO:0000256" key="5">
    <source>
        <dbReference type="ARBA" id="ARBA00023049"/>
    </source>
</evidence>
<dbReference type="InterPro" id="IPR028090">
    <property type="entry name" value="JAB_dom_prok"/>
</dbReference>
<dbReference type="Gene3D" id="3.40.140.10">
    <property type="entry name" value="Cytidine Deaminase, domain 2"/>
    <property type="match status" value="1"/>
</dbReference>
<dbReference type="InterPro" id="IPR000555">
    <property type="entry name" value="JAMM/MPN+_dom"/>
</dbReference>
<dbReference type="SMART" id="SM00232">
    <property type="entry name" value="JAB_MPN"/>
    <property type="match status" value="1"/>
</dbReference>
<evidence type="ECO:0000256" key="1">
    <source>
        <dbReference type="ARBA" id="ARBA00022670"/>
    </source>
</evidence>
<evidence type="ECO:0000256" key="2">
    <source>
        <dbReference type="ARBA" id="ARBA00022723"/>
    </source>
</evidence>
<gene>
    <name evidence="7" type="ORF">DLM65_00455</name>
</gene>
<keyword evidence="4" id="KW-0862">Zinc</keyword>
<dbReference type="PROSITE" id="PS50249">
    <property type="entry name" value="MPN"/>
    <property type="match status" value="1"/>
</dbReference>
<evidence type="ECO:0000313" key="8">
    <source>
        <dbReference type="Proteomes" id="UP000248724"/>
    </source>
</evidence>
<protein>
    <recommendedName>
        <fullName evidence="6">MPN domain-containing protein</fullName>
    </recommendedName>
</protein>
<dbReference type="CDD" id="cd08070">
    <property type="entry name" value="MPN_like"/>
    <property type="match status" value="1"/>
</dbReference>
<evidence type="ECO:0000259" key="6">
    <source>
        <dbReference type="PROSITE" id="PS50249"/>
    </source>
</evidence>
<keyword evidence="1" id="KW-0645">Protease</keyword>
<dbReference type="EMBL" id="QHBU01000008">
    <property type="protein sequence ID" value="PZR84232.1"/>
    <property type="molecule type" value="Genomic_DNA"/>
</dbReference>
<sequence>MGCARGRGADRARRHRHRALRRWQPVPEQRPVRRSVVNVALAADADSRIRLLAVAAYPNEGCGVLIGRSDGERVEVVSATSGTNTNTERARDRYVLDPLDMVRADREARTLGLDVVGIWHSHPDHPAIASQFDSDHSWTDYVYLIVRTTVDGAGDLNGFARKDEGEVLEQLALAVTPGAEPMQ</sequence>
<dbReference type="GO" id="GO:0008235">
    <property type="term" value="F:metalloexopeptidase activity"/>
    <property type="evidence" value="ECO:0007669"/>
    <property type="project" value="TreeGrafter"/>
</dbReference>
<keyword evidence="3" id="KW-0378">Hydrolase</keyword>
<evidence type="ECO:0000256" key="3">
    <source>
        <dbReference type="ARBA" id="ARBA00022801"/>
    </source>
</evidence>
<dbReference type="GO" id="GO:0006508">
    <property type="term" value="P:proteolysis"/>
    <property type="evidence" value="ECO:0007669"/>
    <property type="project" value="UniProtKB-KW"/>
</dbReference>
<reference evidence="7 8" key="1">
    <citation type="journal article" date="2017" name="Nature">
        <title>Atmospheric trace gases support primary production in Antarctic desert surface soil.</title>
        <authorList>
            <person name="Ji M."/>
            <person name="Greening C."/>
            <person name="Vanwonterghem I."/>
            <person name="Carere C.R."/>
            <person name="Bay S.K."/>
            <person name="Steen J.A."/>
            <person name="Montgomery K."/>
            <person name="Lines T."/>
            <person name="Beardall J."/>
            <person name="van Dorst J."/>
            <person name="Snape I."/>
            <person name="Stott M.B."/>
            <person name="Hugenholtz P."/>
            <person name="Ferrari B.C."/>
        </authorList>
    </citation>
    <scope>NUCLEOTIDE SEQUENCE [LARGE SCALE GENOMIC DNA]</scope>
    <source>
        <strain evidence="7">RRmetagenome_bin12</strain>
    </source>
</reference>
<dbReference type="SUPFAM" id="SSF102712">
    <property type="entry name" value="JAB1/MPN domain"/>
    <property type="match status" value="1"/>
</dbReference>
<dbReference type="GO" id="GO:0008270">
    <property type="term" value="F:zinc ion binding"/>
    <property type="evidence" value="ECO:0007669"/>
    <property type="project" value="TreeGrafter"/>
</dbReference>
<dbReference type="Pfam" id="PF14464">
    <property type="entry name" value="Prok-JAB"/>
    <property type="match status" value="1"/>
</dbReference>
<name>A0A2W5ZFJ0_9BACT</name>
<dbReference type="InterPro" id="IPR051929">
    <property type="entry name" value="VirAsm_ModProt"/>
</dbReference>
<comment type="caution">
    <text evidence="7">The sequence shown here is derived from an EMBL/GenBank/DDBJ whole genome shotgun (WGS) entry which is preliminary data.</text>
</comment>
<feature type="domain" description="MPN" evidence="6">
    <location>
        <begin position="39"/>
        <end position="167"/>
    </location>
</feature>
<keyword evidence="2" id="KW-0479">Metal-binding</keyword>
<dbReference type="PANTHER" id="PTHR34858:SF1">
    <property type="entry name" value="CYSO-CYSTEINE PEPTIDASE"/>
    <property type="match status" value="1"/>
</dbReference>
<evidence type="ECO:0000256" key="4">
    <source>
        <dbReference type="ARBA" id="ARBA00022833"/>
    </source>
</evidence>
<accession>A0A2W5ZFJ0</accession>
<keyword evidence="5" id="KW-0482">Metalloprotease</keyword>
<evidence type="ECO:0000313" key="7">
    <source>
        <dbReference type="EMBL" id="PZR84232.1"/>
    </source>
</evidence>
<proteinExistence type="predicted"/>
<dbReference type="AlphaFoldDB" id="A0A2W5ZFJ0"/>
<dbReference type="Proteomes" id="UP000248724">
    <property type="component" value="Unassembled WGS sequence"/>
</dbReference>
<dbReference type="InterPro" id="IPR037518">
    <property type="entry name" value="MPN"/>
</dbReference>
<organism evidence="7 8">
    <name type="scientific">Candidatus Aeolococcus gillhamiae</name>
    <dbReference type="NCBI Taxonomy" id="3127015"/>
    <lineage>
        <taxon>Bacteria</taxon>
        <taxon>Bacillati</taxon>
        <taxon>Candidatus Dormiibacterota</taxon>
        <taxon>Candidatus Dormibacteria</taxon>
        <taxon>Candidatus Aeolococcales</taxon>
        <taxon>Candidatus Aeolococcaceae</taxon>
        <taxon>Candidatus Aeolococcus</taxon>
    </lineage>
</organism>
<dbReference type="PANTHER" id="PTHR34858">
    <property type="entry name" value="CYSO-CYSTEINE PEPTIDASE"/>
    <property type="match status" value="1"/>
</dbReference>